<dbReference type="Proteomes" id="UP001498476">
    <property type="component" value="Unassembled WGS sequence"/>
</dbReference>
<keyword evidence="1" id="KW-0472">Membrane</keyword>
<comment type="caution">
    <text evidence="2">The sequence shown here is derived from an EMBL/GenBank/DDBJ whole genome shotgun (WGS) entry which is preliminary data.</text>
</comment>
<proteinExistence type="predicted"/>
<evidence type="ECO:0000313" key="2">
    <source>
        <dbReference type="EMBL" id="KAK7424031.1"/>
    </source>
</evidence>
<keyword evidence="3" id="KW-1185">Reference proteome</keyword>
<feature type="transmembrane region" description="Helical" evidence="1">
    <location>
        <begin position="73"/>
        <end position="92"/>
    </location>
</feature>
<sequence>MDSWRDQNYYTRNTTRWVELMNSSTAEWRIGFFPANVVAISGRLNDTYDFPSNATVIQNASKTTNKKVPPESVVFIVVSIIVVLCMIWWTSANRAEIFSPRKSQAWKSTELTPTIIPENFVPAFDFDHKLQNFYYNGDKSLPEVREKDPRVDIISTEDIEDAGALFRKMYGLDMSLWATQNSRQVTPAERNKMKHQSDAILSEVRRLVRAWQVNMDSPHTAAATEAEQRQMDEILAQLDSIADERYPDKTPLYAESVYTGRRRARESRNSVAQRF</sequence>
<name>A0ABR1HSD2_9HYPO</name>
<keyword evidence="1" id="KW-1133">Transmembrane helix</keyword>
<dbReference type="EMBL" id="JAZAVJ010000006">
    <property type="protein sequence ID" value="KAK7424031.1"/>
    <property type="molecule type" value="Genomic_DNA"/>
</dbReference>
<accession>A0ABR1HSD2</accession>
<protein>
    <submittedName>
        <fullName evidence="2">Uncharacterized protein</fullName>
    </submittedName>
</protein>
<gene>
    <name evidence="2" type="ORF">QQX98_000641</name>
</gene>
<organism evidence="2 3">
    <name type="scientific">Neonectria punicea</name>
    <dbReference type="NCBI Taxonomy" id="979145"/>
    <lineage>
        <taxon>Eukaryota</taxon>
        <taxon>Fungi</taxon>
        <taxon>Dikarya</taxon>
        <taxon>Ascomycota</taxon>
        <taxon>Pezizomycotina</taxon>
        <taxon>Sordariomycetes</taxon>
        <taxon>Hypocreomycetidae</taxon>
        <taxon>Hypocreales</taxon>
        <taxon>Nectriaceae</taxon>
        <taxon>Neonectria</taxon>
    </lineage>
</organism>
<evidence type="ECO:0000256" key="1">
    <source>
        <dbReference type="SAM" id="Phobius"/>
    </source>
</evidence>
<reference evidence="2 3" key="1">
    <citation type="journal article" date="2025" name="Microbiol. Resour. Announc.">
        <title>Draft genome sequences for Neonectria magnoliae and Neonectria punicea, canker pathogens of Liriodendron tulipifera and Acer saccharum in West Virginia.</title>
        <authorList>
            <person name="Petronek H.M."/>
            <person name="Kasson M.T."/>
            <person name="Metheny A.M."/>
            <person name="Stauder C.M."/>
            <person name="Lovett B."/>
            <person name="Lynch S.C."/>
            <person name="Garnas J.R."/>
            <person name="Kasson L.R."/>
            <person name="Stajich J.E."/>
        </authorList>
    </citation>
    <scope>NUCLEOTIDE SEQUENCE [LARGE SCALE GENOMIC DNA]</scope>
    <source>
        <strain evidence="2 3">NRRL 64653</strain>
    </source>
</reference>
<evidence type="ECO:0000313" key="3">
    <source>
        <dbReference type="Proteomes" id="UP001498476"/>
    </source>
</evidence>
<keyword evidence="1" id="KW-0812">Transmembrane</keyword>